<proteinExistence type="predicted"/>
<dbReference type="Proteomes" id="UP000530268">
    <property type="component" value="Unassembled WGS sequence"/>
</dbReference>
<protein>
    <submittedName>
        <fullName evidence="2">Uncharacterized protein</fullName>
    </submittedName>
</protein>
<name>A0A7W6H2E7_9RHOB</name>
<evidence type="ECO:0000313" key="2">
    <source>
        <dbReference type="EMBL" id="MBB3996017.1"/>
    </source>
</evidence>
<feature type="transmembrane region" description="Helical" evidence="1">
    <location>
        <begin position="23"/>
        <end position="47"/>
    </location>
</feature>
<keyword evidence="1" id="KW-0472">Membrane</keyword>
<keyword evidence="1" id="KW-0812">Transmembrane</keyword>
<dbReference type="EMBL" id="JACIEI010000025">
    <property type="protein sequence ID" value="MBB3996017.1"/>
    <property type="molecule type" value="Genomic_DNA"/>
</dbReference>
<keyword evidence="3" id="KW-1185">Reference proteome</keyword>
<sequence length="286" mass="31220">MINDTLGKPSADLPKLSQFLNRFYLLVVINFFVLVGLQSLSLFNLYIGLEADRITPVISAVTPSAANSVELLDKESARKTVQSLLDIGVFRRVVITDDFGRTLSEGTHEVESGQLTERVATLLGIPTRYVIDTPLKTPSTQTGILSVEVNFAPLLAAELWRVLIIVSVATLVATLLAYFLVVRANRRISMGVMALVEATESSAAPAWEEPSSLGKLQFSELETVATRTHSAIKHLKKTLTVVSDYEVKQADLLEFIDAALTAAGLYSFIFSHSGDLLYSNTDVAEE</sequence>
<organism evidence="2 3">
    <name type="scientific">Sulfitobacter undariae</name>
    <dbReference type="NCBI Taxonomy" id="1563671"/>
    <lineage>
        <taxon>Bacteria</taxon>
        <taxon>Pseudomonadati</taxon>
        <taxon>Pseudomonadota</taxon>
        <taxon>Alphaproteobacteria</taxon>
        <taxon>Rhodobacterales</taxon>
        <taxon>Roseobacteraceae</taxon>
        <taxon>Sulfitobacter</taxon>
    </lineage>
</organism>
<keyword evidence="1" id="KW-1133">Transmembrane helix</keyword>
<dbReference type="AlphaFoldDB" id="A0A7W6H2E7"/>
<evidence type="ECO:0000256" key="1">
    <source>
        <dbReference type="SAM" id="Phobius"/>
    </source>
</evidence>
<reference evidence="2 3" key="1">
    <citation type="submission" date="2020-08" db="EMBL/GenBank/DDBJ databases">
        <title>Genomic Encyclopedia of Type Strains, Phase IV (KMG-IV): sequencing the most valuable type-strain genomes for metagenomic binning, comparative biology and taxonomic classification.</title>
        <authorList>
            <person name="Goeker M."/>
        </authorList>
    </citation>
    <scope>NUCLEOTIDE SEQUENCE [LARGE SCALE GENOMIC DNA]</scope>
    <source>
        <strain evidence="2 3">DSM 102234</strain>
    </source>
</reference>
<evidence type="ECO:0000313" key="3">
    <source>
        <dbReference type="Proteomes" id="UP000530268"/>
    </source>
</evidence>
<comment type="caution">
    <text evidence="2">The sequence shown here is derived from an EMBL/GenBank/DDBJ whole genome shotgun (WGS) entry which is preliminary data.</text>
</comment>
<dbReference type="RefSeq" id="WP_184568262.1">
    <property type="nucleotide sequence ID" value="NZ_JACIEI010000025.1"/>
</dbReference>
<gene>
    <name evidence="2" type="ORF">GGR95_003683</name>
</gene>
<feature type="transmembrane region" description="Helical" evidence="1">
    <location>
        <begin position="159"/>
        <end position="181"/>
    </location>
</feature>
<accession>A0A7W6H2E7</accession>